<dbReference type="EMBL" id="JBHSCX010000021">
    <property type="protein sequence ID" value="MFC4364325.1"/>
    <property type="molecule type" value="Genomic_DNA"/>
</dbReference>
<organism evidence="6 7">
    <name type="scientific">Simiduia curdlanivorans</name>
    <dbReference type="NCBI Taxonomy" id="1492769"/>
    <lineage>
        <taxon>Bacteria</taxon>
        <taxon>Pseudomonadati</taxon>
        <taxon>Pseudomonadota</taxon>
        <taxon>Gammaproteobacteria</taxon>
        <taxon>Cellvibrionales</taxon>
        <taxon>Cellvibrionaceae</taxon>
        <taxon>Simiduia</taxon>
    </lineage>
</organism>
<dbReference type="Gene3D" id="2.40.100.10">
    <property type="entry name" value="Cyclophilin-like"/>
    <property type="match status" value="1"/>
</dbReference>
<dbReference type="CDD" id="cd00317">
    <property type="entry name" value="cyclophilin"/>
    <property type="match status" value="1"/>
</dbReference>
<dbReference type="InterPro" id="IPR029000">
    <property type="entry name" value="Cyclophilin-like_dom_sf"/>
</dbReference>
<feature type="signal peptide" evidence="4">
    <location>
        <begin position="1"/>
        <end position="17"/>
    </location>
</feature>
<dbReference type="InterPro" id="IPR002130">
    <property type="entry name" value="Cyclophilin-type_PPIase_dom"/>
</dbReference>
<feature type="chain" id="PRO_5046438462" description="peptidylprolyl isomerase" evidence="4">
    <location>
        <begin position="18"/>
        <end position="280"/>
    </location>
</feature>
<proteinExistence type="predicted"/>
<evidence type="ECO:0000256" key="4">
    <source>
        <dbReference type="SAM" id="SignalP"/>
    </source>
</evidence>
<feature type="domain" description="PPIase cyclophilin-type" evidence="5">
    <location>
        <begin position="41"/>
        <end position="224"/>
    </location>
</feature>
<evidence type="ECO:0000259" key="5">
    <source>
        <dbReference type="PROSITE" id="PS50072"/>
    </source>
</evidence>
<keyword evidence="4" id="KW-0732">Signal</keyword>
<keyword evidence="3 6" id="KW-0413">Isomerase</keyword>
<accession>A0ABV8V8T1</accession>
<dbReference type="GO" id="GO:0003755">
    <property type="term" value="F:peptidyl-prolyl cis-trans isomerase activity"/>
    <property type="evidence" value="ECO:0007669"/>
    <property type="project" value="UniProtKB-EC"/>
</dbReference>
<dbReference type="SUPFAM" id="SSF50891">
    <property type="entry name" value="Cyclophilin-like"/>
    <property type="match status" value="1"/>
</dbReference>
<comment type="caution">
    <text evidence="6">The sequence shown here is derived from an EMBL/GenBank/DDBJ whole genome shotgun (WGS) entry which is preliminary data.</text>
</comment>
<gene>
    <name evidence="6" type="ORF">ACFOX3_18595</name>
</gene>
<evidence type="ECO:0000256" key="3">
    <source>
        <dbReference type="ARBA" id="ARBA00023235"/>
    </source>
</evidence>
<evidence type="ECO:0000313" key="7">
    <source>
        <dbReference type="Proteomes" id="UP001595840"/>
    </source>
</evidence>
<dbReference type="Proteomes" id="UP001595840">
    <property type="component" value="Unassembled WGS sequence"/>
</dbReference>
<reference evidence="7" key="1">
    <citation type="journal article" date="2019" name="Int. J. Syst. Evol. Microbiol.">
        <title>The Global Catalogue of Microorganisms (GCM) 10K type strain sequencing project: providing services to taxonomists for standard genome sequencing and annotation.</title>
        <authorList>
            <consortium name="The Broad Institute Genomics Platform"/>
            <consortium name="The Broad Institute Genome Sequencing Center for Infectious Disease"/>
            <person name="Wu L."/>
            <person name="Ma J."/>
        </authorList>
    </citation>
    <scope>NUCLEOTIDE SEQUENCE [LARGE SCALE GENOMIC DNA]</scope>
    <source>
        <strain evidence="7">CECT 8570</strain>
    </source>
</reference>
<dbReference type="Pfam" id="PF00160">
    <property type="entry name" value="Pro_isomerase"/>
    <property type="match status" value="1"/>
</dbReference>
<dbReference type="InterPro" id="IPR044665">
    <property type="entry name" value="E_coli_cyclophilin_A-like"/>
</dbReference>
<dbReference type="PANTHER" id="PTHR43246">
    <property type="entry name" value="PEPTIDYL-PROLYL CIS-TRANS ISOMERASE CYP38, CHLOROPLASTIC"/>
    <property type="match status" value="1"/>
</dbReference>
<evidence type="ECO:0000313" key="6">
    <source>
        <dbReference type="EMBL" id="MFC4364325.1"/>
    </source>
</evidence>
<name>A0ABV8V8T1_9GAMM</name>
<dbReference type="PROSITE" id="PS50072">
    <property type="entry name" value="CSA_PPIASE_2"/>
    <property type="match status" value="1"/>
</dbReference>
<dbReference type="RefSeq" id="WP_290262275.1">
    <property type="nucleotide sequence ID" value="NZ_JAUFQG010000004.1"/>
</dbReference>
<protein>
    <recommendedName>
        <fullName evidence="1">peptidylprolyl isomerase</fullName>
        <ecNumber evidence="1">5.2.1.8</ecNumber>
    </recommendedName>
</protein>
<dbReference type="EC" id="5.2.1.8" evidence="1"/>
<evidence type="ECO:0000256" key="1">
    <source>
        <dbReference type="ARBA" id="ARBA00013194"/>
    </source>
</evidence>
<evidence type="ECO:0000256" key="2">
    <source>
        <dbReference type="ARBA" id="ARBA00023110"/>
    </source>
</evidence>
<sequence>MRYLLLGLLIVVSVSIAQFSAAQSFRAVDQSELLYLHLDTGLVVVELNSVYAPNTVARIKTLAGAGFYNGKSFYRVIDGFVAQGGAGDDEPDPSHSPLPMEARRMTAPTEDITLVPSPDLFAALTGFKNGFAVGLDTDKRRSWLLHCPGTLGMSRANEPDSATTDFYIVIGQAPRYLDGIMTVFGRVIWGMDKVQQIIRADVTGSGIIPADKPQTHIRWAAIGAALPKAQQLALLVEETQGKAFEDKLSDRLQRPQAFFYEKPPKVLDVCQIPLRVKLAN</sequence>
<keyword evidence="2" id="KW-0697">Rotamase</keyword>
<keyword evidence="7" id="KW-1185">Reference proteome</keyword>